<evidence type="ECO:0000256" key="1">
    <source>
        <dbReference type="SAM" id="Phobius"/>
    </source>
</evidence>
<name>A0A6A6U2T0_9PEZI</name>
<gene>
    <name evidence="3" type="ORF">BT63DRAFT_483118</name>
</gene>
<organism evidence="3 4">
    <name type="scientific">Microthyrium microscopicum</name>
    <dbReference type="NCBI Taxonomy" id="703497"/>
    <lineage>
        <taxon>Eukaryota</taxon>
        <taxon>Fungi</taxon>
        <taxon>Dikarya</taxon>
        <taxon>Ascomycota</taxon>
        <taxon>Pezizomycotina</taxon>
        <taxon>Dothideomycetes</taxon>
        <taxon>Dothideomycetes incertae sedis</taxon>
        <taxon>Microthyriales</taxon>
        <taxon>Microthyriaceae</taxon>
        <taxon>Microthyrium</taxon>
    </lineage>
</organism>
<keyword evidence="4" id="KW-1185">Reference proteome</keyword>
<evidence type="ECO:0000313" key="4">
    <source>
        <dbReference type="Proteomes" id="UP000799302"/>
    </source>
</evidence>
<keyword evidence="1" id="KW-0472">Membrane</keyword>
<dbReference type="PANTHER" id="PTHR34502">
    <property type="entry name" value="DUF6594 DOMAIN-CONTAINING PROTEIN-RELATED"/>
    <property type="match status" value="1"/>
</dbReference>
<dbReference type="InterPro" id="IPR046529">
    <property type="entry name" value="DUF6594"/>
</dbReference>
<dbReference type="PANTHER" id="PTHR34502:SF3">
    <property type="entry name" value="DUF6594 DOMAIN-CONTAINING PROTEIN"/>
    <property type="match status" value="1"/>
</dbReference>
<feature type="transmembrane region" description="Helical" evidence="1">
    <location>
        <begin position="310"/>
        <end position="329"/>
    </location>
</feature>
<keyword evidence="1" id="KW-0812">Transmembrane</keyword>
<dbReference type="EMBL" id="MU004241">
    <property type="protein sequence ID" value="KAF2665254.1"/>
    <property type="molecule type" value="Genomic_DNA"/>
</dbReference>
<dbReference type="AlphaFoldDB" id="A0A6A6U2T0"/>
<feature type="domain" description="DUF6594" evidence="2">
    <location>
        <begin position="95"/>
        <end position="349"/>
    </location>
</feature>
<keyword evidence="1" id="KW-1133">Transmembrane helix</keyword>
<evidence type="ECO:0000259" key="2">
    <source>
        <dbReference type="Pfam" id="PF20237"/>
    </source>
</evidence>
<proteinExistence type="predicted"/>
<sequence>MVYSKASVDDCENNSSAPLLESSSLLSLRSLWFKSPSLLTLEDKRRTSWNQRSKTWLMENSEAQNSTLKGSVPGERERIASRITYSKYTEKLRGYPRFAAWLASDPAFSIGRDYASLRTKVRLYKQYKVEEAKAKLDELERVADDHDRHNLDCFEDNFGEEVWDNAMLDLDKALEEFDEIQLRERKYGALSRPSTRNYTSLLDHLELNGELNDDMEDWFLCSNEMVSLSQDAKGSWLDDRLEEMLNYIPFSQKLFTDKMLRLDNNEGLTVRYYRKDRIEVLSRVVAVIIIVLMILAPVGILSTLTDRPKMSYGIVCIFTAVFAVMLSFCTRLGQNEIYMVSATYPAILVVFLSNSQNGICVTK</sequence>
<accession>A0A6A6U2T0</accession>
<dbReference type="OrthoDB" id="3533814at2759"/>
<dbReference type="Pfam" id="PF20237">
    <property type="entry name" value="DUF6594"/>
    <property type="match status" value="1"/>
</dbReference>
<protein>
    <recommendedName>
        <fullName evidence="2">DUF6594 domain-containing protein</fullName>
    </recommendedName>
</protein>
<evidence type="ECO:0000313" key="3">
    <source>
        <dbReference type="EMBL" id="KAF2665254.1"/>
    </source>
</evidence>
<feature type="transmembrane region" description="Helical" evidence="1">
    <location>
        <begin position="280"/>
        <end position="304"/>
    </location>
</feature>
<dbReference type="Proteomes" id="UP000799302">
    <property type="component" value="Unassembled WGS sequence"/>
</dbReference>
<reference evidence="3" key="1">
    <citation type="journal article" date="2020" name="Stud. Mycol.">
        <title>101 Dothideomycetes genomes: a test case for predicting lifestyles and emergence of pathogens.</title>
        <authorList>
            <person name="Haridas S."/>
            <person name="Albert R."/>
            <person name="Binder M."/>
            <person name="Bloem J."/>
            <person name="Labutti K."/>
            <person name="Salamov A."/>
            <person name="Andreopoulos B."/>
            <person name="Baker S."/>
            <person name="Barry K."/>
            <person name="Bills G."/>
            <person name="Bluhm B."/>
            <person name="Cannon C."/>
            <person name="Castanera R."/>
            <person name="Culley D."/>
            <person name="Daum C."/>
            <person name="Ezra D."/>
            <person name="Gonzalez J."/>
            <person name="Henrissat B."/>
            <person name="Kuo A."/>
            <person name="Liang C."/>
            <person name="Lipzen A."/>
            <person name="Lutzoni F."/>
            <person name="Magnuson J."/>
            <person name="Mondo S."/>
            <person name="Nolan M."/>
            <person name="Ohm R."/>
            <person name="Pangilinan J."/>
            <person name="Park H.-J."/>
            <person name="Ramirez L."/>
            <person name="Alfaro M."/>
            <person name="Sun H."/>
            <person name="Tritt A."/>
            <person name="Yoshinaga Y."/>
            <person name="Zwiers L.-H."/>
            <person name="Turgeon B."/>
            <person name="Goodwin S."/>
            <person name="Spatafora J."/>
            <person name="Crous P."/>
            <person name="Grigoriev I."/>
        </authorList>
    </citation>
    <scope>NUCLEOTIDE SEQUENCE</scope>
    <source>
        <strain evidence="3">CBS 115976</strain>
    </source>
</reference>